<keyword evidence="3" id="KW-1185">Reference proteome</keyword>
<organism evidence="2 3">
    <name type="scientific">Nocardioides zeicaulis</name>
    <dbReference type="NCBI Taxonomy" id="1776857"/>
    <lineage>
        <taxon>Bacteria</taxon>
        <taxon>Bacillati</taxon>
        <taxon>Actinomycetota</taxon>
        <taxon>Actinomycetes</taxon>
        <taxon>Propionibacteriales</taxon>
        <taxon>Nocardioidaceae</taxon>
        <taxon>Nocardioides</taxon>
    </lineage>
</organism>
<evidence type="ECO:0000259" key="1">
    <source>
        <dbReference type="Pfam" id="PF13338"/>
    </source>
</evidence>
<evidence type="ECO:0000313" key="3">
    <source>
        <dbReference type="Proteomes" id="UP001589698"/>
    </source>
</evidence>
<reference evidence="2 3" key="1">
    <citation type="submission" date="2024-09" db="EMBL/GenBank/DDBJ databases">
        <authorList>
            <person name="Sun Q."/>
            <person name="Mori K."/>
        </authorList>
    </citation>
    <scope>NUCLEOTIDE SEQUENCE [LARGE SCALE GENOMIC DNA]</scope>
    <source>
        <strain evidence="2 3">CCM 8654</strain>
    </source>
</reference>
<sequence>MTEHPDLDGVVRLRRDLIASGMTDQQLRRLVRAGVVCRIRHGTYVDGKAWAALSAPDRHRVRCRAVLARAHEETVATHVSSVVERGIPVWGLDLRVVHTTREQPERAGRVSPDWVPHRGRLTDDDVELVNGMLVTVPARAAFEVTTIAPVEPALVVVNRMLHVGAMTLHELADQVAQHQRWPGSLTSDLVLRLADPRLESVGEDRFSYLAYAAGLPRPEPQWQVNDERGRLVARLDFAWPDFGVFLEFDGRTKYREHRRDGESLEEFLMREKEREELVCLLTGWTCIRISWADLARPGLLAARIRAVLASRTKRIGA</sequence>
<dbReference type="Proteomes" id="UP001589698">
    <property type="component" value="Unassembled WGS sequence"/>
</dbReference>
<accession>A0ABV6E340</accession>
<proteinExistence type="predicted"/>
<dbReference type="EMBL" id="JBHLXH010000001">
    <property type="protein sequence ID" value="MFC0223313.1"/>
    <property type="molecule type" value="Genomic_DNA"/>
</dbReference>
<name>A0ABV6E340_9ACTN</name>
<feature type="domain" description="AbiEi antitoxin N-terminal" evidence="1">
    <location>
        <begin position="14"/>
        <end position="45"/>
    </location>
</feature>
<dbReference type="Pfam" id="PF13338">
    <property type="entry name" value="AbiEi_4"/>
    <property type="match status" value="1"/>
</dbReference>
<dbReference type="RefSeq" id="WP_378519070.1">
    <property type="nucleotide sequence ID" value="NZ_CBCSDI010000020.1"/>
</dbReference>
<dbReference type="InterPro" id="IPR025159">
    <property type="entry name" value="AbiEi_N"/>
</dbReference>
<protein>
    <submittedName>
        <fullName evidence="2">Type IV toxin-antitoxin system AbiEi family antitoxin domain-containing protein</fullName>
    </submittedName>
</protein>
<gene>
    <name evidence="2" type="ORF">ACFFJG_12545</name>
</gene>
<evidence type="ECO:0000313" key="2">
    <source>
        <dbReference type="EMBL" id="MFC0223313.1"/>
    </source>
</evidence>
<comment type="caution">
    <text evidence="2">The sequence shown here is derived from an EMBL/GenBank/DDBJ whole genome shotgun (WGS) entry which is preliminary data.</text>
</comment>